<gene>
    <name evidence="2" type="ORF">LQ356_01695</name>
</gene>
<organism evidence="2 3">
    <name type="scientific">Metamycoplasma faucium</name>
    <dbReference type="NCBI Taxonomy" id="56142"/>
    <lineage>
        <taxon>Bacteria</taxon>
        <taxon>Bacillati</taxon>
        <taxon>Mycoplasmatota</taxon>
        <taxon>Mycoplasmoidales</taxon>
        <taxon>Metamycoplasmataceae</taxon>
        <taxon>Metamycoplasma</taxon>
    </lineage>
</organism>
<dbReference type="Proteomes" id="UP001622612">
    <property type="component" value="Chromosome"/>
</dbReference>
<evidence type="ECO:0000256" key="1">
    <source>
        <dbReference type="SAM" id="Phobius"/>
    </source>
</evidence>
<evidence type="ECO:0008006" key="4">
    <source>
        <dbReference type="Google" id="ProtNLM"/>
    </source>
</evidence>
<keyword evidence="3" id="KW-1185">Reference proteome</keyword>
<feature type="transmembrane region" description="Helical" evidence="1">
    <location>
        <begin position="12"/>
        <end position="37"/>
    </location>
</feature>
<accession>A0ABZ2TSR3</accession>
<name>A0ABZ2TSR3_9BACT</name>
<dbReference type="EMBL" id="CP088155">
    <property type="protein sequence ID" value="WYM97591.1"/>
    <property type="molecule type" value="Genomic_DNA"/>
</dbReference>
<evidence type="ECO:0000313" key="2">
    <source>
        <dbReference type="EMBL" id="WYM97591.1"/>
    </source>
</evidence>
<keyword evidence="1" id="KW-0472">Membrane</keyword>
<reference evidence="2" key="1">
    <citation type="submission" date="2021-11" db="EMBL/GenBank/DDBJ databases">
        <title>The first genome sequence of unculturable Mycoplasma faucium obtained by de novo assembly of metagenomic reads.</title>
        <authorList>
            <person name="Sabat A.J."/>
            <person name="Bathoorn E."/>
            <person name="Akkerboom V."/>
            <person name="Friedrich A.W."/>
        </authorList>
    </citation>
    <scope>NUCLEOTIDE SEQUENCE [LARGE SCALE GENOMIC DNA]</scope>
    <source>
        <strain evidence="2">UMCG-MFM1</strain>
    </source>
</reference>
<protein>
    <recommendedName>
        <fullName evidence="4">DUF3899 domain-containing protein</fullName>
    </recommendedName>
</protein>
<dbReference type="RefSeq" id="WP_405312131.1">
    <property type="nucleotide sequence ID" value="NZ_CP088155.1"/>
</dbReference>
<evidence type="ECO:0000313" key="3">
    <source>
        <dbReference type="Proteomes" id="UP001622612"/>
    </source>
</evidence>
<sequence>MKKNWKEYWKNSWNLFSLLYFFISIVIYVILIISFIYGAKKNVFDSLSIAGVILLSINLIILLFRWGFAKGIIKGVSTQHKEKIIRKRAKAKYKLNSTQTEKEQIIFEERKAYEKEQKDKEINLLSKPKMTNLVFYLLILISIVSILIFIPHLISLQRG</sequence>
<keyword evidence="1" id="KW-0812">Transmembrane</keyword>
<feature type="transmembrane region" description="Helical" evidence="1">
    <location>
        <begin position="43"/>
        <end position="64"/>
    </location>
</feature>
<proteinExistence type="predicted"/>
<keyword evidence="1" id="KW-1133">Transmembrane helix</keyword>
<feature type="transmembrane region" description="Helical" evidence="1">
    <location>
        <begin position="133"/>
        <end position="154"/>
    </location>
</feature>